<protein>
    <submittedName>
        <fullName evidence="1">Uncharacterized protein</fullName>
    </submittedName>
</protein>
<organism evidence="1 2">
    <name type="scientific">Corallococcus caeni</name>
    <dbReference type="NCBI Taxonomy" id="3082388"/>
    <lineage>
        <taxon>Bacteria</taxon>
        <taxon>Pseudomonadati</taxon>
        <taxon>Myxococcota</taxon>
        <taxon>Myxococcia</taxon>
        <taxon>Myxococcales</taxon>
        <taxon>Cystobacterineae</taxon>
        <taxon>Myxococcaceae</taxon>
        <taxon>Corallococcus</taxon>
    </lineage>
</organism>
<evidence type="ECO:0000313" key="1">
    <source>
        <dbReference type="EMBL" id="GMU06577.1"/>
    </source>
</evidence>
<name>A0ABQ6QRW5_9BACT</name>
<accession>A0ABQ6QRW5</accession>
<dbReference type="EMBL" id="BTTX01000003">
    <property type="protein sequence ID" value="GMU06577.1"/>
    <property type="molecule type" value="Genomic_DNA"/>
</dbReference>
<dbReference type="Proteomes" id="UP001342631">
    <property type="component" value="Unassembled WGS sequence"/>
</dbReference>
<proteinExistence type="predicted"/>
<sequence>MGWQAMSYVYGCSSNALLSVGESHMKFLSAVVALSSLFVMACGGPEAMPESPAVGSAEQAVLTAGDSLIGSWQNGSWVQTIYVSGDGYMTSVASGYPCWSVGSKSFRDLVKTSTNEYTGECGICDGTSVVWVPVSITVSTDGLWMTEYFNGTSSSWYKT</sequence>
<keyword evidence="2" id="KW-1185">Reference proteome</keyword>
<reference evidence="1 2" key="1">
    <citation type="journal article" date="2024" name="Arch. Microbiol.">
        <title>Corallococcus caeni sp. nov., a novel myxobacterium isolated from activated sludge.</title>
        <authorList>
            <person name="Tomita S."/>
            <person name="Nakai R."/>
            <person name="Kuroda K."/>
            <person name="Kurashita H."/>
            <person name="Hatamoto M."/>
            <person name="Yamaguchi T."/>
            <person name="Narihiro T."/>
        </authorList>
    </citation>
    <scope>NUCLEOTIDE SEQUENCE [LARGE SCALE GENOMIC DNA]</scope>
    <source>
        <strain evidence="1 2">NO1</strain>
    </source>
</reference>
<comment type="caution">
    <text evidence="1">The sequence shown here is derived from an EMBL/GenBank/DDBJ whole genome shotgun (WGS) entry which is preliminary data.</text>
</comment>
<gene>
    <name evidence="1" type="ORF">ASNO1_28300</name>
</gene>
<evidence type="ECO:0000313" key="2">
    <source>
        <dbReference type="Proteomes" id="UP001342631"/>
    </source>
</evidence>